<comment type="caution">
    <text evidence="2">The sequence shown here is derived from an EMBL/GenBank/DDBJ whole genome shotgun (WGS) entry which is preliminary data.</text>
</comment>
<feature type="domain" description="Helicase C-terminal" evidence="1">
    <location>
        <begin position="1"/>
        <end position="65"/>
    </location>
</feature>
<reference evidence="3" key="1">
    <citation type="submission" date="2017-09" db="EMBL/GenBank/DDBJ databases">
        <title>Depth-based differentiation of microbial function through sediment-hosted aquifers and enrichment of novel symbionts in the deep terrestrial subsurface.</title>
        <authorList>
            <person name="Probst A.J."/>
            <person name="Ladd B."/>
            <person name="Jarett J.K."/>
            <person name="Geller-Mcgrath D.E."/>
            <person name="Sieber C.M.K."/>
            <person name="Emerson J.B."/>
            <person name="Anantharaman K."/>
            <person name="Thomas B.C."/>
            <person name="Malmstrom R."/>
            <person name="Stieglmeier M."/>
            <person name="Klingl A."/>
            <person name="Woyke T."/>
            <person name="Ryan C.M."/>
            <person name="Banfield J.F."/>
        </authorList>
    </citation>
    <scope>NUCLEOTIDE SEQUENCE [LARGE SCALE GENOMIC DNA]</scope>
</reference>
<dbReference type="SUPFAM" id="SSF52540">
    <property type="entry name" value="P-loop containing nucleoside triphosphate hydrolases"/>
    <property type="match status" value="1"/>
</dbReference>
<name>A0A2M8L1A0_9BACT</name>
<dbReference type="Proteomes" id="UP000229766">
    <property type="component" value="Unassembled WGS sequence"/>
</dbReference>
<dbReference type="Pfam" id="PF00271">
    <property type="entry name" value="Helicase_C"/>
    <property type="match status" value="1"/>
</dbReference>
<dbReference type="AlphaFoldDB" id="A0A2M8L1A0"/>
<protein>
    <recommendedName>
        <fullName evidence="1">Helicase C-terminal domain-containing protein</fullName>
    </recommendedName>
</protein>
<evidence type="ECO:0000259" key="1">
    <source>
        <dbReference type="PROSITE" id="PS51194"/>
    </source>
</evidence>
<evidence type="ECO:0000313" key="2">
    <source>
        <dbReference type="EMBL" id="PJE66638.1"/>
    </source>
</evidence>
<evidence type="ECO:0000313" key="3">
    <source>
        <dbReference type="Proteomes" id="UP000229766"/>
    </source>
</evidence>
<dbReference type="PANTHER" id="PTHR47958">
    <property type="entry name" value="ATP-DEPENDENT RNA HELICASE DBP3"/>
    <property type="match status" value="1"/>
</dbReference>
<organism evidence="2 3">
    <name type="scientific">Candidatus Shapirobacteria bacterium CG10_big_fil_rev_8_21_14_0_10_36_6</name>
    <dbReference type="NCBI Taxonomy" id="1974886"/>
    <lineage>
        <taxon>Bacteria</taxon>
        <taxon>Candidatus Shapironibacteriota</taxon>
    </lineage>
</organism>
<dbReference type="Gene3D" id="3.40.50.300">
    <property type="entry name" value="P-loop containing nucleotide triphosphate hydrolases"/>
    <property type="match status" value="1"/>
</dbReference>
<dbReference type="EMBL" id="PFEI01000176">
    <property type="protein sequence ID" value="PJE66638.1"/>
    <property type="molecule type" value="Genomic_DNA"/>
</dbReference>
<dbReference type="PROSITE" id="PS51194">
    <property type="entry name" value="HELICASE_CTER"/>
    <property type="match status" value="1"/>
</dbReference>
<proteinExistence type="predicted"/>
<sequence length="65" mass="7443">RIIRDYRENMFNILVATDVAARGLDIADISHVINYDQPNNYDDYTHRIGRTGRGNALGFALTFIE</sequence>
<dbReference type="CDD" id="cd18787">
    <property type="entry name" value="SF2_C_DEAD"/>
    <property type="match status" value="1"/>
</dbReference>
<gene>
    <name evidence="2" type="ORF">COU93_03255</name>
</gene>
<accession>A0A2M8L1A0</accession>
<dbReference type="InterPro" id="IPR027417">
    <property type="entry name" value="P-loop_NTPase"/>
</dbReference>
<feature type="non-terminal residue" evidence="2">
    <location>
        <position position="1"/>
    </location>
</feature>
<dbReference type="InterPro" id="IPR001650">
    <property type="entry name" value="Helicase_C-like"/>
</dbReference>
<dbReference type="SMART" id="SM00490">
    <property type="entry name" value="HELICc"/>
    <property type="match status" value="1"/>
</dbReference>